<dbReference type="GO" id="GO:0008705">
    <property type="term" value="F:methionine synthase activity"/>
    <property type="evidence" value="ECO:0007669"/>
    <property type="project" value="TreeGrafter"/>
</dbReference>
<dbReference type="GO" id="GO:0005829">
    <property type="term" value="C:cytosol"/>
    <property type="evidence" value="ECO:0007669"/>
    <property type="project" value="TreeGrafter"/>
</dbReference>
<evidence type="ECO:0000313" key="5">
    <source>
        <dbReference type="EMBL" id="HIZ08502.1"/>
    </source>
</evidence>
<dbReference type="Pfam" id="PF02574">
    <property type="entry name" value="S-methyl_trans"/>
    <property type="match status" value="1"/>
</dbReference>
<keyword evidence="2 3" id="KW-0808">Transferase</keyword>
<keyword evidence="3" id="KW-0862">Zinc</keyword>
<dbReference type="PANTHER" id="PTHR45833:SF2">
    <property type="entry name" value="BIFUNCTIONAL HOMOCYSTEINE S-METHYLTRANSFERASE_5,10-METHYLENETETRAHYDROFOLATE REDUCTASE"/>
    <property type="match status" value="1"/>
</dbReference>
<dbReference type="InterPro" id="IPR003726">
    <property type="entry name" value="HCY_dom"/>
</dbReference>
<dbReference type="InterPro" id="IPR050554">
    <property type="entry name" value="Met_Synthase/Corrinoid"/>
</dbReference>
<organism evidence="5 6">
    <name type="scientific">Candidatus Eubacterium avistercoris</name>
    <dbReference type="NCBI Taxonomy" id="2838567"/>
    <lineage>
        <taxon>Bacteria</taxon>
        <taxon>Bacillati</taxon>
        <taxon>Bacillota</taxon>
        <taxon>Clostridia</taxon>
        <taxon>Eubacteriales</taxon>
        <taxon>Eubacteriaceae</taxon>
        <taxon>Eubacterium</taxon>
    </lineage>
</organism>
<comment type="cofactor">
    <cofactor evidence="3">
        <name>Zn(2+)</name>
        <dbReference type="ChEBI" id="CHEBI:29105"/>
    </cofactor>
</comment>
<dbReference type="Gene3D" id="3.20.20.330">
    <property type="entry name" value="Homocysteine-binding-like domain"/>
    <property type="match status" value="1"/>
</dbReference>
<dbReference type="SUPFAM" id="SSF82282">
    <property type="entry name" value="Homocysteine S-methyltransferase"/>
    <property type="match status" value="1"/>
</dbReference>
<evidence type="ECO:0000259" key="4">
    <source>
        <dbReference type="PROSITE" id="PS50970"/>
    </source>
</evidence>
<dbReference type="InterPro" id="IPR036589">
    <property type="entry name" value="HCY_dom_sf"/>
</dbReference>
<dbReference type="PANTHER" id="PTHR45833">
    <property type="entry name" value="METHIONINE SYNTHASE"/>
    <property type="match status" value="1"/>
</dbReference>
<dbReference type="InterPro" id="IPR011005">
    <property type="entry name" value="Dihydropteroate_synth-like_sf"/>
</dbReference>
<feature type="binding site" evidence="3">
    <location>
        <position position="275"/>
    </location>
    <ligand>
        <name>Zn(2+)</name>
        <dbReference type="ChEBI" id="CHEBI:29105"/>
    </ligand>
</feature>
<dbReference type="EMBL" id="DXCH01000301">
    <property type="protein sequence ID" value="HIZ08502.1"/>
    <property type="molecule type" value="Genomic_DNA"/>
</dbReference>
<gene>
    <name evidence="5" type="ORF">IAA08_11290</name>
</gene>
<evidence type="ECO:0000256" key="3">
    <source>
        <dbReference type="PROSITE-ProRule" id="PRU00333"/>
    </source>
</evidence>
<feature type="binding site" evidence="3">
    <location>
        <position position="276"/>
    </location>
    <ligand>
        <name>Zn(2+)</name>
        <dbReference type="ChEBI" id="CHEBI:29105"/>
    </ligand>
</feature>
<accession>A0A9D2IGT2</accession>
<dbReference type="SUPFAM" id="SSF51717">
    <property type="entry name" value="Dihydropteroate synthetase-like"/>
    <property type="match status" value="1"/>
</dbReference>
<keyword evidence="1 3" id="KW-0489">Methyltransferase</keyword>
<dbReference type="PROSITE" id="PS50970">
    <property type="entry name" value="HCY"/>
    <property type="match status" value="1"/>
</dbReference>
<reference evidence="5" key="1">
    <citation type="journal article" date="2021" name="PeerJ">
        <title>Extensive microbial diversity within the chicken gut microbiome revealed by metagenomics and culture.</title>
        <authorList>
            <person name="Gilroy R."/>
            <person name="Ravi A."/>
            <person name="Getino M."/>
            <person name="Pursley I."/>
            <person name="Horton D.L."/>
            <person name="Alikhan N.F."/>
            <person name="Baker D."/>
            <person name="Gharbi K."/>
            <person name="Hall N."/>
            <person name="Watson M."/>
            <person name="Adriaenssens E.M."/>
            <person name="Foster-Nyarko E."/>
            <person name="Jarju S."/>
            <person name="Secka A."/>
            <person name="Antonio M."/>
            <person name="Oren A."/>
            <person name="Chaudhuri R.R."/>
            <person name="La Ragione R."/>
            <person name="Hildebrand F."/>
            <person name="Pallen M.J."/>
        </authorList>
    </citation>
    <scope>NUCLEOTIDE SEQUENCE</scope>
    <source>
        <strain evidence="5">CHK192-9172</strain>
    </source>
</reference>
<dbReference type="AlphaFoldDB" id="A0A9D2IGT2"/>
<protein>
    <submittedName>
        <fullName evidence="5">Homocysteine S-methyltransferase family protein</fullName>
    </submittedName>
</protein>
<proteinExistence type="predicted"/>
<dbReference type="GO" id="GO:0046872">
    <property type="term" value="F:metal ion binding"/>
    <property type="evidence" value="ECO:0007669"/>
    <property type="project" value="UniProtKB-KW"/>
</dbReference>
<evidence type="ECO:0000256" key="2">
    <source>
        <dbReference type="ARBA" id="ARBA00022679"/>
    </source>
</evidence>
<feature type="binding site" evidence="3">
    <location>
        <position position="209"/>
    </location>
    <ligand>
        <name>Zn(2+)</name>
        <dbReference type="ChEBI" id="CHEBI:29105"/>
    </ligand>
</feature>
<keyword evidence="3" id="KW-0479">Metal-binding</keyword>
<comment type="caution">
    <text evidence="5">The sequence shown here is derived from an EMBL/GenBank/DDBJ whole genome shotgun (WGS) entry which is preliminary data.</text>
</comment>
<dbReference type="Proteomes" id="UP000824024">
    <property type="component" value="Unassembled WGS sequence"/>
</dbReference>
<feature type="domain" description="Hcy-binding" evidence="4">
    <location>
        <begin position="3"/>
        <end position="290"/>
    </location>
</feature>
<dbReference type="GO" id="GO:0032259">
    <property type="term" value="P:methylation"/>
    <property type="evidence" value="ECO:0007669"/>
    <property type="project" value="UniProtKB-KW"/>
</dbReference>
<evidence type="ECO:0000256" key="1">
    <source>
        <dbReference type="ARBA" id="ARBA00022603"/>
    </source>
</evidence>
<reference evidence="5" key="2">
    <citation type="submission" date="2021-04" db="EMBL/GenBank/DDBJ databases">
        <authorList>
            <person name="Gilroy R."/>
        </authorList>
    </citation>
    <scope>NUCLEOTIDE SEQUENCE</scope>
    <source>
        <strain evidence="5">CHK192-9172</strain>
    </source>
</reference>
<sequence length="454" mass="48806">MTKQEFKEMINQGIVLLDGATGSNLQKRGMPAGACPELWITEHPQVLQQLQDEYIKAGSNIVYAPTFSGNRIKMEEYGLGDRLEEINTALVRICRENAAGRALVAGDITMTGAQLEPLGDLKLEELIDVYKEQLAVLAAAGVDLIVVETMMSLQETRAAVIAAKEVCPDLPVMATLSFTEKGTTLYGASAESAVVVLQAMGVDAVGLNCSAGPDKMLEVLKRMASVSEIPLIAKPNAGLPKLGGDGVTVYDMDADAFAEHMKAMIAAGADILGGCCGTDPEYIRKLKEAAADCPKKNKDPKEKEADRIWLSSEREVYPFEKGQELDLGQGLDFTADEDMAQEAAEGIFDTAVDNAFELMDDEKDAIRFYAGGRGGQEEGQLLLNAITEVTQMVHLPVVIAVACGETAETVLRAYPGIGAVECLAENEQEKEAVFNAVKRYGAKLVTIDKKIICC</sequence>
<evidence type="ECO:0000313" key="6">
    <source>
        <dbReference type="Proteomes" id="UP000824024"/>
    </source>
</evidence>
<name>A0A9D2IGT2_9FIRM</name>